<dbReference type="PATRIC" id="fig|1197719.3.peg.4683"/>
<dbReference type="EMBL" id="CP006609">
    <property type="protein sequence ID" value="AGR61872.1"/>
    <property type="molecule type" value="Genomic_DNA"/>
</dbReference>
<geneLocation type="plasmid" evidence="1 2">
    <name>RM1</name>
</geneLocation>
<sequence length="38" mass="4537">MVIKSFDFITERRRAMSNWQEGNKGARSVYIPLYFLPD</sequence>
<dbReference type="HOGENOM" id="CLU_3332665_0_0_6"/>
<keyword evidence="1" id="KW-0614">Plasmid</keyword>
<dbReference type="KEGG" id="sbz:A464_plas0048"/>
<dbReference type="Proteomes" id="UP000015042">
    <property type="component" value="Plasmid RM1"/>
</dbReference>
<protein>
    <submittedName>
        <fullName evidence="1">Uncharacterized protein</fullName>
    </submittedName>
</protein>
<evidence type="ECO:0000313" key="2">
    <source>
        <dbReference type="Proteomes" id="UP000015042"/>
    </source>
</evidence>
<gene>
    <name evidence="1" type="ORF">A464_plas0048</name>
</gene>
<evidence type="ECO:0000313" key="1">
    <source>
        <dbReference type="EMBL" id="AGR61872.1"/>
    </source>
</evidence>
<organism evidence="1 2">
    <name type="scientific">Salmonella bongori N268-08</name>
    <dbReference type="NCBI Taxonomy" id="1197719"/>
    <lineage>
        <taxon>Bacteria</taxon>
        <taxon>Pseudomonadati</taxon>
        <taxon>Pseudomonadota</taxon>
        <taxon>Gammaproteobacteria</taxon>
        <taxon>Enterobacterales</taxon>
        <taxon>Enterobacteriaceae</taxon>
        <taxon>Salmonella</taxon>
    </lineage>
</organism>
<dbReference type="AlphaFoldDB" id="S5NNR3"/>
<name>S5NNR3_SALBN</name>
<reference evidence="1 2" key="1">
    <citation type="submission" date="2013-07" db="EMBL/GenBank/DDBJ databases">
        <title>Genome sequence of Salmonella bongori N268-08 - a rare clinical isolate.</title>
        <authorList>
            <person name="Marti R."/>
            <person name="Hagens S."/>
            <person name="Loessner M.J."/>
            <person name="Klumpp J."/>
        </authorList>
    </citation>
    <scope>NUCLEOTIDE SEQUENCE [LARGE SCALE GENOMIC DNA]</scope>
    <source>
        <strain evidence="1 2">N268-08</strain>
        <plasmid evidence="2">Plasmid RM1</plasmid>
    </source>
</reference>
<proteinExistence type="predicted"/>
<accession>S5NNR3</accession>